<comment type="subcellular location">
    <subcellularLocation>
        <location evidence="1">Nucleus</location>
        <location evidence="1">Cajal body</location>
    </subcellularLocation>
</comment>
<dbReference type="GO" id="GO:0003723">
    <property type="term" value="F:RNA binding"/>
    <property type="evidence" value="ECO:0007669"/>
    <property type="project" value="InterPro"/>
</dbReference>
<sequence>MNWNDRSMVRLYDVVMNFKEKEENNSEDETESLGKKWKVGSNCRARHSNDGYYYEAKIIEITKKKCTVVFWGYNDIQKVSLKHLENSAGKRSRIQQIKKSVNDRIADMSESSEE</sequence>
<comment type="caution">
    <text evidence="8">The sequence shown here is derived from an EMBL/GenBank/DDBJ whole genome shotgun (WGS) entry which is preliminary data.</text>
</comment>
<keyword evidence="5" id="KW-0539">Nucleus</keyword>
<keyword evidence="3" id="KW-0507">mRNA processing</keyword>
<evidence type="ECO:0000313" key="9">
    <source>
        <dbReference type="Proteomes" id="UP000886998"/>
    </source>
</evidence>
<dbReference type="CDD" id="cd21182">
    <property type="entry name" value="Tudor_SMN_SPF30-like"/>
    <property type="match status" value="1"/>
</dbReference>
<keyword evidence="4" id="KW-0508">mRNA splicing</keyword>
<dbReference type="GO" id="GO:0015030">
    <property type="term" value="C:Cajal body"/>
    <property type="evidence" value="ECO:0007669"/>
    <property type="project" value="UniProtKB-SubCell"/>
</dbReference>
<dbReference type="OrthoDB" id="6437741at2759"/>
<proteinExistence type="inferred from homology"/>
<dbReference type="SMART" id="SM00333">
    <property type="entry name" value="TUDOR"/>
    <property type="match status" value="1"/>
</dbReference>
<reference evidence="8" key="1">
    <citation type="submission" date="2020-08" db="EMBL/GenBank/DDBJ databases">
        <title>Multicomponent nature underlies the extraordinary mechanical properties of spider dragline silk.</title>
        <authorList>
            <person name="Kono N."/>
            <person name="Nakamura H."/>
            <person name="Mori M."/>
            <person name="Yoshida Y."/>
            <person name="Ohtoshi R."/>
            <person name="Malay A.D."/>
            <person name="Moran D.A.P."/>
            <person name="Tomita M."/>
            <person name="Numata K."/>
            <person name="Arakawa K."/>
        </authorList>
    </citation>
    <scope>NUCLEOTIDE SEQUENCE</scope>
</reference>
<evidence type="ECO:0000256" key="5">
    <source>
        <dbReference type="ARBA" id="ARBA00023242"/>
    </source>
</evidence>
<evidence type="ECO:0000256" key="3">
    <source>
        <dbReference type="ARBA" id="ARBA00022664"/>
    </source>
</evidence>
<evidence type="ECO:0000256" key="1">
    <source>
        <dbReference type="ARBA" id="ARBA00004408"/>
    </source>
</evidence>
<feature type="non-terminal residue" evidence="8">
    <location>
        <position position="114"/>
    </location>
</feature>
<feature type="domain" description="Tudor" evidence="7">
    <location>
        <begin position="36"/>
        <end position="94"/>
    </location>
</feature>
<protein>
    <submittedName>
        <fullName evidence="8">Survival motor neuron protein</fullName>
    </submittedName>
</protein>
<dbReference type="SUPFAM" id="SSF63748">
    <property type="entry name" value="Tudor/PWWP/MBT"/>
    <property type="match status" value="1"/>
</dbReference>
<dbReference type="GO" id="GO:0008380">
    <property type="term" value="P:RNA splicing"/>
    <property type="evidence" value="ECO:0007669"/>
    <property type="project" value="UniProtKB-KW"/>
</dbReference>
<dbReference type="PROSITE" id="PS50304">
    <property type="entry name" value="TUDOR"/>
    <property type="match status" value="1"/>
</dbReference>
<dbReference type="GO" id="GO:0005737">
    <property type="term" value="C:cytoplasm"/>
    <property type="evidence" value="ECO:0007669"/>
    <property type="project" value="InterPro"/>
</dbReference>
<name>A0A8X6YYR8_9ARAC</name>
<evidence type="ECO:0000256" key="6">
    <source>
        <dbReference type="SAM" id="MobiDB-lite"/>
    </source>
</evidence>
<gene>
    <name evidence="8" type="primary">NCL1_26015</name>
    <name evidence="8" type="ORF">TNIN_911</name>
</gene>
<evidence type="ECO:0000313" key="8">
    <source>
        <dbReference type="EMBL" id="GFY79382.1"/>
    </source>
</evidence>
<dbReference type="Proteomes" id="UP000886998">
    <property type="component" value="Unassembled WGS sequence"/>
</dbReference>
<accession>A0A8X6YYR8</accession>
<dbReference type="InterPro" id="IPR002999">
    <property type="entry name" value="Tudor"/>
</dbReference>
<dbReference type="EMBL" id="BMAV01023556">
    <property type="protein sequence ID" value="GFY79382.1"/>
    <property type="molecule type" value="Genomic_DNA"/>
</dbReference>
<dbReference type="InterPro" id="IPR010304">
    <property type="entry name" value="SMN_Tudor"/>
</dbReference>
<dbReference type="Gene3D" id="2.30.30.140">
    <property type="match status" value="1"/>
</dbReference>
<evidence type="ECO:0000259" key="7">
    <source>
        <dbReference type="PROSITE" id="PS50304"/>
    </source>
</evidence>
<dbReference type="AlphaFoldDB" id="A0A8X6YYR8"/>
<comment type="similarity">
    <text evidence="2">Belongs to the SMN family.</text>
</comment>
<dbReference type="GO" id="GO:0006397">
    <property type="term" value="P:mRNA processing"/>
    <property type="evidence" value="ECO:0007669"/>
    <property type="project" value="UniProtKB-KW"/>
</dbReference>
<evidence type="ECO:0000256" key="4">
    <source>
        <dbReference type="ARBA" id="ARBA00023187"/>
    </source>
</evidence>
<evidence type="ECO:0000256" key="2">
    <source>
        <dbReference type="ARBA" id="ARBA00005371"/>
    </source>
</evidence>
<organism evidence="8 9">
    <name type="scientific">Trichonephila inaurata madagascariensis</name>
    <dbReference type="NCBI Taxonomy" id="2747483"/>
    <lineage>
        <taxon>Eukaryota</taxon>
        <taxon>Metazoa</taxon>
        <taxon>Ecdysozoa</taxon>
        <taxon>Arthropoda</taxon>
        <taxon>Chelicerata</taxon>
        <taxon>Arachnida</taxon>
        <taxon>Araneae</taxon>
        <taxon>Araneomorphae</taxon>
        <taxon>Entelegynae</taxon>
        <taxon>Araneoidea</taxon>
        <taxon>Nephilidae</taxon>
        <taxon>Trichonephila</taxon>
        <taxon>Trichonephila inaurata</taxon>
    </lineage>
</organism>
<feature type="region of interest" description="Disordered" evidence="6">
    <location>
        <begin position="92"/>
        <end position="114"/>
    </location>
</feature>
<dbReference type="Pfam" id="PF06003">
    <property type="entry name" value="SMN_Tudor"/>
    <property type="match status" value="1"/>
</dbReference>
<keyword evidence="9" id="KW-1185">Reference proteome</keyword>